<protein>
    <recommendedName>
        <fullName evidence="3">Head decoration protein</fullName>
    </recommendedName>
</protein>
<evidence type="ECO:0000313" key="2">
    <source>
        <dbReference type="Proteomes" id="UP001221597"/>
    </source>
</evidence>
<sequence>MPYTPKSSRTDFKGGINILASEHFQFIEAGATLDAMAIGETYLPVGTPVARNTTTGKFEVYSETTAGTLEPGFDEFSILNIDVNVDGQNDLIVGEVLVRGSVYEAKLPAGFTDAFKAATRPQIRYVRHI</sequence>
<evidence type="ECO:0000313" key="1">
    <source>
        <dbReference type="EMBL" id="WFT76236.1"/>
    </source>
</evidence>
<dbReference type="EMBL" id="CP121671">
    <property type="protein sequence ID" value="WFT76236.1"/>
    <property type="molecule type" value="Genomic_DNA"/>
</dbReference>
<proteinExistence type="predicted"/>
<keyword evidence="2" id="KW-1185">Reference proteome</keyword>
<evidence type="ECO:0008006" key="3">
    <source>
        <dbReference type="Google" id="ProtNLM"/>
    </source>
</evidence>
<gene>
    <name evidence="1" type="ORF">P9989_07700</name>
</gene>
<dbReference type="Proteomes" id="UP001221597">
    <property type="component" value="Chromosome"/>
</dbReference>
<organism evidence="1 2">
    <name type="scientific">Halobacillus naozhouensis</name>
    <dbReference type="NCBI Taxonomy" id="554880"/>
    <lineage>
        <taxon>Bacteria</taxon>
        <taxon>Bacillati</taxon>
        <taxon>Bacillota</taxon>
        <taxon>Bacilli</taxon>
        <taxon>Bacillales</taxon>
        <taxon>Bacillaceae</taxon>
        <taxon>Halobacillus</taxon>
    </lineage>
</organism>
<accession>A0ABY8J5R6</accession>
<reference evidence="1 2" key="1">
    <citation type="submission" date="2023-04" db="EMBL/GenBank/DDBJ databases">
        <title>Genome sequence of Halobacillus naozhouensis KACC 21980.</title>
        <authorList>
            <person name="Kim S."/>
            <person name="Heo J."/>
            <person name="Kwon S.-W."/>
        </authorList>
    </citation>
    <scope>NUCLEOTIDE SEQUENCE [LARGE SCALE GENOMIC DNA]</scope>
    <source>
        <strain evidence="1 2">KCTC 13234</strain>
    </source>
</reference>
<name>A0ABY8J5R6_9BACI</name>
<dbReference type="RefSeq" id="WP_283078190.1">
    <property type="nucleotide sequence ID" value="NZ_CP121671.1"/>
</dbReference>